<dbReference type="STRING" id="1499966.U14_00125"/>
<dbReference type="EMBL" id="DF820455">
    <property type="protein sequence ID" value="GAK48914.1"/>
    <property type="molecule type" value="Genomic_DNA"/>
</dbReference>
<protein>
    <submittedName>
        <fullName evidence="3">Stress responsive alpha-beta barrel domain protein</fullName>
    </submittedName>
</protein>
<proteinExistence type="predicted"/>
<dbReference type="HOGENOM" id="CLU_080664_4_2_0"/>
<name>A0A0S6VPM3_9BACT</name>
<dbReference type="InterPro" id="IPR044662">
    <property type="entry name" value="HS1/DABB1-like"/>
</dbReference>
<reference evidence="3" key="1">
    <citation type="journal article" date="2015" name="PeerJ">
        <title>First genomic representation of candidate bacterial phylum KSB3 points to enhanced environmental sensing as a trigger of wastewater bulking.</title>
        <authorList>
            <person name="Sekiguchi Y."/>
            <person name="Ohashi A."/>
            <person name="Parks D.H."/>
            <person name="Yamauchi T."/>
            <person name="Tyson G.W."/>
            <person name="Hugenholtz P."/>
        </authorList>
    </citation>
    <scope>NUCLEOTIDE SEQUENCE [LARGE SCALE GENOMIC DNA]</scope>
</reference>
<accession>A0A0S6VPM3</accession>
<evidence type="ECO:0000259" key="2">
    <source>
        <dbReference type="PROSITE" id="PS51502"/>
    </source>
</evidence>
<feature type="domain" description="Stress-response A/B barrel" evidence="2">
    <location>
        <begin position="2"/>
        <end position="100"/>
    </location>
</feature>
<organism evidence="3">
    <name type="scientific">Candidatus Moduliflexus flocculans</name>
    <dbReference type="NCBI Taxonomy" id="1499966"/>
    <lineage>
        <taxon>Bacteria</taxon>
        <taxon>Candidatus Moduliflexota</taxon>
        <taxon>Candidatus Moduliflexia</taxon>
        <taxon>Candidatus Moduliflexales</taxon>
        <taxon>Candidatus Moduliflexaceae</taxon>
    </lineage>
</organism>
<keyword evidence="4" id="KW-1185">Reference proteome</keyword>
<dbReference type="PANTHER" id="PTHR33178:SF10">
    <property type="entry name" value="STRESS-RESPONSE A_B BARREL DOMAIN-CONTAINING PROTEIN"/>
    <property type="match status" value="1"/>
</dbReference>
<gene>
    <name evidence="3" type="ORF">U14_00125</name>
</gene>
<dbReference type="PANTHER" id="PTHR33178">
    <property type="match status" value="1"/>
</dbReference>
<dbReference type="SUPFAM" id="SSF54909">
    <property type="entry name" value="Dimeric alpha+beta barrel"/>
    <property type="match status" value="1"/>
</dbReference>
<sequence length="104" mass="11361">MIRHLVLMKCQPGIPAAQIDNLFAALAALKEKIPGILAFEGGQNNSPEGIARGYTHAFTMDFTDEQARDAYLPHAEHQNVATKIREILDGSPESVLVVDFAMRG</sequence>
<dbReference type="SMART" id="SM00886">
    <property type="entry name" value="Dabb"/>
    <property type="match status" value="1"/>
</dbReference>
<comment type="subunit">
    <text evidence="1">Homodimer.</text>
</comment>
<evidence type="ECO:0000256" key="1">
    <source>
        <dbReference type="ARBA" id="ARBA00011738"/>
    </source>
</evidence>
<dbReference type="Gene3D" id="3.30.70.100">
    <property type="match status" value="1"/>
</dbReference>
<evidence type="ECO:0000313" key="4">
    <source>
        <dbReference type="Proteomes" id="UP000030700"/>
    </source>
</evidence>
<dbReference type="AlphaFoldDB" id="A0A0S6VPM3"/>
<evidence type="ECO:0000313" key="3">
    <source>
        <dbReference type="EMBL" id="GAK48914.1"/>
    </source>
</evidence>
<dbReference type="InterPro" id="IPR013097">
    <property type="entry name" value="Dabb"/>
</dbReference>
<dbReference type="InterPro" id="IPR011008">
    <property type="entry name" value="Dimeric_a/b-barrel"/>
</dbReference>
<dbReference type="Proteomes" id="UP000030700">
    <property type="component" value="Unassembled WGS sequence"/>
</dbReference>
<dbReference type="PROSITE" id="PS51502">
    <property type="entry name" value="S_R_A_B_BARREL"/>
    <property type="match status" value="1"/>
</dbReference>
<dbReference type="Pfam" id="PF07876">
    <property type="entry name" value="Dabb"/>
    <property type="match status" value="1"/>
</dbReference>